<evidence type="ECO:0000256" key="7">
    <source>
        <dbReference type="ARBA" id="ARBA00022984"/>
    </source>
</evidence>
<dbReference type="PANTHER" id="PTHR30582">
    <property type="entry name" value="L,D-TRANSPEPTIDASE"/>
    <property type="match status" value="1"/>
</dbReference>
<keyword evidence="4" id="KW-0808">Transferase</keyword>
<keyword evidence="6 9" id="KW-0133">Cell shape</keyword>
<dbReference type="GO" id="GO:0016757">
    <property type="term" value="F:glycosyltransferase activity"/>
    <property type="evidence" value="ECO:0007669"/>
    <property type="project" value="UniProtKB-KW"/>
</dbReference>
<keyword evidence="7 9" id="KW-0573">Peptidoglycan synthesis</keyword>
<dbReference type="AlphaFoldDB" id="V5DWM7"/>
<dbReference type="InterPro" id="IPR038063">
    <property type="entry name" value="Transpep_catalytic_dom"/>
</dbReference>
<protein>
    <submittedName>
        <fullName evidence="13">ErfK/YbiS/YcfS/YnhG family protein</fullName>
    </submittedName>
</protein>
<feature type="region of interest" description="Disordered" evidence="10">
    <location>
        <begin position="330"/>
        <end position="364"/>
    </location>
</feature>
<evidence type="ECO:0000256" key="9">
    <source>
        <dbReference type="PROSITE-ProRule" id="PRU01373"/>
    </source>
</evidence>
<evidence type="ECO:0000313" key="14">
    <source>
        <dbReference type="Proteomes" id="UP000017842"/>
    </source>
</evidence>
<dbReference type="OrthoDB" id="9787225at2"/>
<comment type="caution">
    <text evidence="13">The sequence shown here is derived from an EMBL/GenBank/DDBJ whole genome shotgun (WGS) entry which is preliminary data.</text>
</comment>
<dbReference type="GO" id="GO:0005576">
    <property type="term" value="C:extracellular region"/>
    <property type="evidence" value="ECO:0007669"/>
    <property type="project" value="TreeGrafter"/>
</dbReference>
<keyword evidence="8 9" id="KW-0961">Cell wall biogenesis/degradation</keyword>
<proteinExistence type="inferred from homology"/>
<dbReference type="InterPro" id="IPR005490">
    <property type="entry name" value="LD_TPept_cat_dom"/>
</dbReference>
<evidence type="ECO:0000313" key="13">
    <source>
        <dbReference type="EMBL" id="ESS71741.1"/>
    </source>
</evidence>
<feature type="signal peptide" evidence="11">
    <location>
        <begin position="1"/>
        <end position="37"/>
    </location>
</feature>
<evidence type="ECO:0000256" key="4">
    <source>
        <dbReference type="ARBA" id="ARBA00022679"/>
    </source>
</evidence>
<feature type="active site" description="Proton donor/acceptor" evidence="9">
    <location>
        <position position="210"/>
    </location>
</feature>
<evidence type="ECO:0000256" key="8">
    <source>
        <dbReference type="ARBA" id="ARBA00023316"/>
    </source>
</evidence>
<dbReference type="Pfam" id="PF03734">
    <property type="entry name" value="YkuD"/>
    <property type="match status" value="1"/>
</dbReference>
<dbReference type="InterPro" id="IPR050979">
    <property type="entry name" value="LD-transpeptidase"/>
</dbReference>
<keyword evidence="5" id="KW-0378">Hydrolase</keyword>
<organism evidence="13 14">
    <name type="scientific">Methyloglobulus morosus KoM1</name>
    <dbReference type="NCBI Taxonomy" id="1116472"/>
    <lineage>
        <taxon>Bacteria</taxon>
        <taxon>Pseudomonadati</taxon>
        <taxon>Pseudomonadota</taxon>
        <taxon>Gammaproteobacteria</taxon>
        <taxon>Methylococcales</taxon>
        <taxon>Methylococcaceae</taxon>
        <taxon>Methyloglobulus</taxon>
    </lineage>
</organism>
<evidence type="ECO:0000256" key="3">
    <source>
        <dbReference type="ARBA" id="ARBA00022676"/>
    </source>
</evidence>
<dbReference type="eggNOG" id="COG1376">
    <property type="taxonomic scope" value="Bacteria"/>
</dbReference>
<dbReference type="CDD" id="cd00118">
    <property type="entry name" value="LysM"/>
    <property type="match status" value="1"/>
</dbReference>
<feature type="compositionally biased region" description="Gly residues" evidence="10">
    <location>
        <begin position="355"/>
        <end position="364"/>
    </location>
</feature>
<keyword evidence="11" id="KW-0732">Signal</keyword>
<dbReference type="EMBL" id="AYLO01000088">
    <property type="protein sequence ID" value="ESS71741.1"/>
    <property type="molecule type" value="Genomic_DNA"/>
</dbReference>
<keyword evidence="14" id="KW-1185">Reference proteome</keyword>
<dbReference type="GO" id="GO:0008360">
    <property type="term" value="P:regulation of cell shape"/>
    <property type="evidence" value="ECO:0007669"/>
    <property type="project" value="UniProtKB-UniRule"/>
</dbReference>
<evidence type="ECO:0000256" key="11">
    <source>
        <dbReference type="SAM" id="SignalP"/>
    </source>
</evidence>
<keyword evidence="3" id="KW-0328">Glycosyltransferase</keyword>
<dbReference type="InterPro" id="IPR018392">
    <property type="entry name" value="LysM"/>
</dbReference>
<name>V5DWM7_9GAMM</name>
<evidence type="ECO:0000256" key="6">
    <source>
        <dbReference type="ARBA" id="ARBA00022960"/>
    </source>
</evidence>
<feature type="region of interest" description="Disordered" evidence="10">
    <location>
        <begin position="162"/>
        <end position="184"/>
    </location>
</feature>
<feature type="chain" id="PRO_5004734129" evidence="11">
    <location>
        <begin position="38"/>
        <end position="364"/>
    </location>
</feature>
<dbReference type="UniPathway" id="UPA00219"/>
<dbReference type="CDD" id="cd16913">
    <property type="entry name" value="YkuD_like"/>
    <property type="match status" value="1"/>
</dbReference>
<dbReference type="PROSITE" id="PS52029">
    <property type="entry name" value="LD_TPASE"/>
    <property type="match status" value="1"/>
</dbReference>
<reference evidence="13 14" key="1">
    <citation type="journal article" date="2013" name="Genome Announc.">
        <title>Draft Genome Sequence of the Methanotrophic Gammaproteobacterium Methyloglobulus morosus DSM 22980 Strain KoM1.</title>
        <authorList>
            <person name="Poehlein A."/>
            <person name="Deutzmann J.S."/>
            <person name="Daniel R."/>
            <person name="Simeonova D.D."/>
        </authorList>
    </citation>
    <scope>NUCLEOTIDE SEQUENCE [LARGE SCALE GENOMIC DNA]</scope>
    <source>
        <strain evidence="13 14">KoM1</strain>
    </source>
</reference>
<dbReference type="PATRIC" id="fig|1116472.3.peg.2534"/>
<comment type="similarity">
    <text evidence="2">Belongs to the YkuD family.</text>
</comment>
<gene>
    <name evidence="13" type="ORF">MGMO_92c00430</name>
</gene>
<evidence type="ECO:0000259" key="12">
    <source>
        <dbReference type="PROSITE" id="PS52029"/>
    </source>
</evidence>
<dbReference type="SUPFAM" id="SSF141523">
    <property type="entry name" value="L,D-transpeptidase catalytic domain-like"/>
    <property type="match status" value="1"/>
</dbReference>
<accession>V5DWM7</accession>
<evidence type="ECO:0000256" key="1">
    <source>
        <dbReference type="ARBA" id="ARBA00004752"/>
    </source>
</evidence>
<dbReference type="Gene3D" id="2.40.440.10">
    <property type="entry name" value="L,D-transpeptidase catalytic domain-like"/>
    <property type="match status" value="1"/>
</dbReference>
<dbReference type="GO" id="GO:0071555">
    <property type="term" value="P:cell wall organization"/>
    <property type="evidence" value="ECO:0007669"/>
    <property type="project" value="UniProtKB-UniRule"/>
</dbReference>
<dbReference type="GO" id="GO:0018104">
    <property type="term" value="P:peptidoglycan-protein cross-linking"/>
    <property type="evidence" value="ECO:0007669"/>
    <property type="project" value="TreeGrafter"/>
</dbReference>
<evidence type="ECO:0000256" key="10">
    <source>
        <dbReference type="SAM" id="MobiDB-lite"/>
    </source>
</evidence>
<dbReference type="GO" id="GO:0071972">
    <property type="term" value="F:peptidoglycan L,D-transpeptidase activity"/>
    <property type="evidence" value="ECO:0007669"/>
    <property type="project" value="TreeGrafter"/>
</dbReference>
<comment type="pathway">
    <text evidence="1 9">Cell wall biogenesis; peptidoglycan biosynthesis.</text>
</comment>
<dbReference type="STRING" id="1116472.MGMO_92c00430"/>
<evidence type="ECO:0000256" key="2">
    <source>
        <dbReference type="ARBA" id="ARBA00005992"/>
    </source>
</evidence>
<dbReference type="PANTHER" id="PTHR30582:SF24">
    <property type="entry name" value="L,D-TRANSPEPTIDASE ERFK_SRFK-RELATED"/>
    <property type="match status" value="1"/>
</dbReference>
<feature type="domain" description="L,D-TPase catalytic" evidence="12">
    <location>
        <begin position="113"/>
        <end position="252"/>
    </location>
</feature>
<dbReference type="Proteomes" id="UP000017842">
    <property type="component" value="Unassembled WGS sequence"/>
</dbReference>
<dbReference type="RefSeq" id="WP_023495243.1">
    <property type="nucleotide sequence ID" value="NZ_AYLO01000088.1"/>
</dbReference>
<sequence>MTSYPIQKSKNGSIKFTALLVCSIALIATGSRSGATAYQLPLTPGDTVLEQFPTGDATATVLADETLLDMALRYTLGQTEIIKLNPKMDRWLIKKGQVVRLPNRRVLPDTPHNGITLNISEFRMYYYPPGNKGEVMSFAHGIGRQDWKTPLGKTSVIRKVKDPSWNPPESIRREHAANGDPLPPVVPPGPHNPLGTRALYLNLPGEYRIHGTDVDKIYGIGMQITHGCVRMYPEDVETLYDMVPLGTSVYIVKQPIKVGWLNNVLYVEAHPDLEGEEMGQEQRYAVALDLIRKATKEDMPEIDQKALNQALKDLDGEPVAVYERIEPMTAPQEAAPTQQEVFPGTNSTSTPAGKGSPGGYYHGT</sequence>
<feature type="compositionally biased region" description="Polar residues" evidence="10">
    <location>
        <begin position="335"/>
        <end position="351"/>
    </location>
</feature>
<evidence type="ECO:0000256" key="5">
    <source>
        <dbReference type="ARBA" id="ARBA00022801"/>
    </source>
</evidence>
<feature type="active site" description="Nucleophile" evidence="9">
    <location>
        <position position="228"/>
    </location>
</feature>